<reference evidence="13" key="1">
    <citation type="submission" date="2020-04" db="EMBL/GenBank/DDBJ databases">
        <title>Deep metagenomics examines the oral microbiome during advanced dental caries in children, revealing novel taxa and co-occurrences with host molecules.</title>
        <authorList>
            <person name="Baker J.L."/>
            <person name="Morton J.T."/>
            <person name="Dinis M."/>
            <person name="Alvarez R."/>
            <person name="Tran N.C."/>
            <person name="Knight R."/>
            <person name="Edlund A."/>
        </authorList>
    </citation>
    <scope>NUCLEOTIDE SEQUENCE</scope>
    <source>
        <strain evidence="13">JCVI_32_bin.14</strain>
    </source>
</reference>
<evidence type="ECO:0000256" key="11">
    <source>
        <dbReference type="PROSITE-ProRule" id="PRU00524"/>
    </source>
</evidence>
<proteinExistence type="predicted"/>
<dbReference type="EMBL" id="JABZMK010000021">
    <property type="protein sequence ID" value="MBF1129369.1"/>
    <property type="molecule type" value="Genomic_DNA"/>
</dbReference>
<organism evidence="13 14">
    <name type="scientific">Dialister invisus</name>
    <dbReference type="NCBI Taxonomy" id="218538"/>
    <lineage>
        <taxon>Bacteria</taxon>
        <taxon>Bacillati</taxon>
        <taxon>Bacillota</taxon>
        <taxon>Negativicutes</taxon>
        <taxon>Veillonellales</taxon>
        <taxon>Veillonellaceae</taxon>
        <taxon>Dialister</taxon>
    </lineage>
</organism>
<comment type="pathway">
    <text evidence="3">Cofactor biosynthesis; riboflavin biosynthesis; riboflavin from 2-hydroxy-3-oxobutyl phosphate and 5-amino-6-(D-ribitylamino)uracil: step 2/2.</text>
</comment>
<dbReference type="NCBIfam" id="NF006767">
    <property type="entry name" value="PRK09289.1"/>
    <property type="match status" value="1"/>
</dbReference>
<evidence type="ECO:0000256" key="4">
    <source>
        <dbReference type="ARBA" id="ARBA00011233"/>
    </source>
</evidence>
<dbReference type="GO" id="GO:0009231">
    <property type="term" value="P:riboflavin biosynthetic process"/>
    <property type="evidence" value="ECO:0007669"/>
    <property type="project" value="UniProtKB-KW"/>
</dbReference>
<dbReference type="PIRSF" id="PIRSF000498">
    <property type="entry name" value="Riboflavin_syn_A"/>
    <property type="match status" value="1"/>
</dbReference>
<evidence type="ECO:0000256" key="9">
    <source>
        <dbReference type="ARBA" id="ARBA00022737"/>
    </source>
</evidence>
<dbReference type="InterPro" id="IPR023366">
    <property type="entry name" value="ATP_synth_asu-like_sf"/>
</dbReference>
<dbReference type="InterPro" id="IPR017938">
    <property type="entry name" value="Riboflavin_synthase-like_b-brl"/>
</dbReference>
<comment type="function">
    <text evidence="2">Catalyzes the dismutation of two molecules of 6,7-dimethyl-8-ribityllumazine, resulting in the formation of riboflavin and 5-amino-6-(D-ribitylamino)uracil.</text>
</comment>
<evidence type="ECO:0000259" key="12">
    <source>
        <dbReference type="PROSITE" id="PS51177"/>
    </source>
</evidence>
<feature type="repeat" description="Lumazine-binding" evidence="11">
    <location>
        <begin position="97"/>
        <end position="193"/>
    </location>
</feature>
<accession>A0A930B892</accession>
<keyword evidence="8 13" id="KW-0808">Transferase</keyword>
<dbReference type="AlphaFoldDB" id="A0A930B892"/>
<dbReference type="InterPro" id="IPR001783">
    <property type="entry name" value="Lumazine-bd"/>
</dbReference>
<evidence type="ECO:0000256" key="2">
    <source>
        <dbReference type="ARBA" id="ARBA00002803"/>
    </source>
</evidence>
<keyword evidence="9" id="KW-0677">Repeat</keyword>
<keyword evidence="7" id="KW-0686">Riboflavin biosynthesis</keyword>
<evidence type="ECO:0000256" key="7">
    <source>
        <dbReference type="ARBA" id="ARBA00022619"/>
    </source>
</evidence>
<dbReference type="SUPFAM" id="SSF63380">
    <property type="entry name" value="Riboflavin synthase domain-like"/>
    <property type="match status" value="2"/>
</dbReference>
<evidence type="ECO:0000256" key="10">
    <source>
        <dbReference type="NCBIfam" id="TIGR00187"/>
    </source>
</evidence>
<dbReference type="RefSeq" id="WP_273059201.1">
    <property type="nucleotide sequence ID" value="NZ_CAUOPG010000008.1"/>
</dbReference>
<evidence type="ECO:0000256" key="3">
    <source>
        <dbReference type="ARBA" id="ARBA00004887"/>
    </source>
</evidence>
<dbReference type="PROSITE" id="PS51177">
    <property type="entry name" value="LUMAZINE_BIND"/>
    <property type="match status" value="2"/>
</dbReference>
<dbReference type="Gene3D" id="2.40.30.20">
    <property type="match status" value="2"/>
</dbReference>
<gene>
    <name evidence="13" type="ORF">HXL70_04905</name>
</gene>
<dbReference type="NCBIfam" id="NF009566">
    <property type="entry name" value="PRK13020.1"/>
    <property type="match status" value="1"/>
</dbReference>
<evidence type="ECO:0000256" key="6">
    <source>
        <dbReference type="ARBA" id="ARBA00013950"/>
    </source>
</evidence>
<sequence length="216" mass="23435">MFTGLVEEIGQIKKVDRTGSSCRLTIACHKVLEGTKAGDSIAVNGTCLTVTAFDGSTFSCDVTPETMRRTAFSLFASGTPVNLERALRFCDRLGGHIVLGHVDFTGRILSSEKEGIALNLTFSAEEKYMKYILEKGSVAVDGVSLTVAKRGDSSFMISLIPHTGSLTVLSTKRIGDPVNIECDYLGKYIEQLMQKEHEGVTTKRLKDLGYGGHYGI</sequence>
<feature type="domain" description="Lumazine-binding" evidence="12">
    <location>
        <begin position="97"/>
        <end position="193"/>
    </location>
</feature>
<dbReference type="CDD" id="cd00402">
    <property type="entry name" value="Riboflavin_synthase_like"/>
    <property type="match status" value="1"/>
</dbReference>
<dbReference type="Proteomes" id="UP000757890">
    <property type="component" value="Unassembled WGS sequence"/>
</dbReference>
<dbReference type="FunFam" id="2.40.30.20:FF:000003">
    <property type="entry name" value="Riboflavin synthase, alpha subunit"/>
    <property type="match status" value="1"/>
</dbReference>
<comment type="caution">
    <text evidence="13">The sequence shown here is derived from an EMBL/GenBank/DDBJ whole genome shotgun (WGS) entry which is preliminary data.</text>
</comment>
<feature type="repeat" description="Lumazine-binding" evidence="11">
    <location>
        <begin position="1"/>
        <end position="96"/>
    </location>
</feature>
<dbReference type="NCBIfam" id="TIGR00187">
    <property type="entry name" value="ribE"/>
    <property type="match status" value="1"/>
</dbReference>
<evidence type="ECO:0000313" key="13">
    <source>
        <dbReference type="EMBL" id="MBF1129369.1"/>
    </source>
</evidence>
<dbReference type="PANTHER" id="PTHR21098:SF0">
    <property type="entry name" value="RIBOFLAVIN SYNTHASE"/>
    <property type="match status" value="1"/>
</dbReference>
<evidence type="ECO:0000256" key="8">
    <source>
        <dbReference type="ARBA" id="ARBA00022679"/>
    </source>
</evidence>
<dbReference type="FunFam" id="2.40.30.20:FF:000004">
    <property type="entry name" value="Riboflavin synthase, alpha subunit"/>
    <property type="match status" value="1"/>
</dbReference>
<comment type="subunit">
    <text evidence="4">Homotrimer.</text>
</comment>
<dbReference type="EC" id="2.5.1.9" evidence="5 10"/>
<evidence type="ECO:0000256" key="1">
    <source>
        <dbReference type="ARBA" id="ARBA00000968"/>
    </source>
</evidence>
<protein>
    <recommendedName>
        <fullName evidence="6 10">Riboflavin synthase</fullName>
        <ecNumber evidence="5 10">2.5.1.9</ecNumber>
    </recommendedName>
</protein>
<dbReference type="Pfam" id="PF00677">
    <property type="entry name" value="Lum_binding"/>
    <property type="match status" value="2"/>
</dbReference>
<dbReference type="InterPro" id="IPR026017">
    <property type="entry name" value="Lumazine-bd_dom"/>
</dbReference>
<name>A0A930B892_9FIRM</name>
<feature type="domain" description="Lumazine-binding" evidence="12">
    <location>
        <begin position="1"/>
        <end position="96"/>
    </location>
</feature>
<dbReference type="GO" id="GO:0004746">
    <property type="term" value="F:riboflavin synthase activity"/>
    <property type="evidence" value="ECO:0007669"/>
    <property type="project" value="UniProtKB-UniRule"/>
</dbReference>
<evidence type="ECO:0000256" key="5">
    <source>
        <dbReference type="ARBA" id="ARBA00012827"/>
    </source>
</evidence>
<dbReference type="PANTHER" id="PTHR21098">
    <property type="entry name" value="RIBOFLAVIN SYNTHASE ALPHA CHAIN"/>
    <property type="match status" value="1"/>
</dbReference>
<comment type="catalytic activity">
    <reaction evidence="1">
        <text>2 6,7-dimethyl-8-(1-D-ribityl)lumazine + H(+) = 5-amino-6-(D-ribitylamino)uracil + riboflavin</text>
        <dbReference type="Rhea" id="RHEA:20772"/>
        <dbReference type="ChEBI" id="CHEBI:15378"/>
        <dbReference type="ChEBI" id="CHEBI:15934"/>
        <dbReference type="ChEBI" id="CHEBI:57986"/>
        <dbReference type="ChEBI" id="CHEBI:58201"/>
        <dbReference type="EC" id="2.5.1.9"/>
    </reaction>
</comment>
<evidence type="ECO:0000313" key="14">
    <source>
        <dbReference type="Proteomes" id="UP000757890"/>
    </source>
</evidence>